<evidence type="ECO:0000313" key="2">
    <source>
        <dbReference type="Proteomes" id="UP001150581"/>
    </source>
</evidence>
<accession>A0ACC1IIA5</accession>
<sequence>MSATKDVVQAVDITHKQIKGNTTLRVTSKEFSTARRQTPTYARLLAISNKYGYMVAGTPQGKYH</sequence>
<gene>
    <name evidence="1" type="ORF">LPJ66_005644</name>
</gene>
<comment type="caution">
    <text evidence="1">The sequence shown here is derived from an EMBL/GenBank/DDBJ whole genome shotgun (WGS) entry which is preliminary data.</text>
</comment>
<name>A0ACC1IIA5_9FUNG</name>
<proteinExistence type="predicted"/>
<dbReference type="Proteomes" id="UP001150581">
    <property type="component" value="Unassembled WGS sequence"/>
</dbReference>
<protein>
    <submittedName>
        <fullName evidence="1">Uncharacterized protein</fullName>
    </submittedName>
</protein>
<keyword evidence="2" id="KW-1185">Reference proteome</keyword>
<organism evidence="1 2">
    <name type="scientific">Kickxella alabastrina</name>
    <dbReference type="NCBI Taxonomy" id="61397"/>
    <lineage>
        <taxon>Eukaryota</taxon>
        <taxon>Fungi</taxon>
        <taxon>Fungi incertae sedis</taxon>
        <taxon>Zoopagomycota</taxon>
        <taxon>Kickxellomycotina</taxon>
        <taxon>Kickxellomycetes</taxon>
        <taxon>Kickxellales</taxon>
        <taxon>Kickxellaceae</taxon>
        <taxon>Kickxella</taxon>
    </lineage>
</organism>
<reference evidence="1" key="1">
    <citation type="submission" date="2022-07" db="EMBL/GenBank/DDBJ databases">
        <title>Phylogenomic reconstructions and comparative analyses of Kickxellomycotina fungi.</title>
        <authorList>
            <person name="Reynolds N.K."/>
            <person name="Stajich J.E."/>
            <person name="Barry K."/>
            <person name="Grigoriev I.V."/>
            <person name="Crous P."/>
            <person name="Smith M.E."/>
        </authorList>
    </citation>
    <scope>NUCLEOTIDE SEQUENCE</scope>
    <source>
        <strain evidence="1">Benny 63K</strain>
    </source>
</reference>
<dbReference type="EMBL" id="JANBPG010000809">
    <property type="protein sequence ID" value="KAJ1893622.1"/>
    <property type="molecule type" value="Genomic_DNA"/>
</dbReference>
<evidence type="ECO:0000313" key="1">
    <source>
        <dbReference type="EMBL" id="KAJ1893622.1"/>
    </source>
</evidence>